<accession>A0A0D2I873</accession>
<dbReference type="RefSeq" id="XP_016627509.1">
    <property type="nucleotide sequence ID" value="XM_016781297.1"/>
</dbReference>
<evidence type="ECO:0000313" key="2">
    <source>
        <dbReference type="EMBL" id="KIX93386.1"/>
    </source>
</evidence>
<dbReference type="AlphaFoldDB" id="A0A0D2I873"/>
<evidence type="ECO:0000313" key="3">
    <source>
        <dbReference type="Proteomes" id="UP000053411"/>
    </source>
</evidence>
<feature type="compositionally biased region" description="Low complexity" evidence="1">
    <location>
        <begin position="1"/>
        <end position="22"/>
    </location>
</feature>
<evidence type="ECO:0000256" key="1">
    <source>
        <dbReference type="SAM" id="MobiDB-lite"/>
    </source>
</evidence>
<dbReference type="VEuPathDB" id="FungiDB:Z520_10805"/>
<keyword evidence="3" id="KW-1185">Reference proteome</keyword>
<protein>
    <submittedName>
        <fullName evidence="2">Uncharacterized protein</fullName>
    </submittedName>
</protein>
<feature type="region of interest" description="Disordered" evidence="1">
    <location>
        <begin position="1"/>
        <end position="23"/>
    </location>
</feature>
<reference evidence="2 3" key="1">
    <citation type="submission" date="2015-01" db="EMBL/GenBank/DDBJ databases">
        <title>The Genome Sequence of Fonsecaea multimorphosa CBS 102226.</title>
        <authorList>
            <consortium name="The Broad Institute Genomics Platform"/>
            <person name="Cuomo C."/>
            <person name="de Hoog S."/>
            <person name="Gorbushina A."/>
            <person name="Stielow B."/>
            <person name="Teixiera M."/>
            <person name="Abouelleil A."/>
            <person name="Chapman S.B."/>
            <person name="Priest M."/>
            <person name="Young S.K."/>
            <person name="Wortman J."/>
            <person name="Nusbaum C."/>
            <person name="Birren B."/>
        </authorList>
    </citation>
    <scope>NUCLEOTIDE SEQUENCE [LARGE SCALE GENOMIC DNA]</scope>
    <source>
        <strain evidence="2 3">CBS 102226</strain>
    </source>
</reference>
<dbReference type="EMBL" id="KN848094">
    <property type="protein sequence ID" value="KIX93386.1"/>
    <property type="molecule type" value="Genomic_DNA"/>
</dbReference>
<organism evidence="2 3">
    <name type="scientific">Fonsecaea multimorphosa CBS 102226</name>
    <dbReference type="NCBI Taxonomy" id="1442371"/>
    <lineage>
        <taxon>Eukaryota</taxon>
        <taxon>Fungi</taxon>
        <taxon>Dikarya</taxon>
        <taxon>Ascomycota</taxon>
        <taxon>Pezizomycotina</taxon>
        <taxon>Eurotiomycetes</taxon>
        <taxon>Chaetothyriomycetidae</taxon>
        <taxon>Chaetothyriales</taxon>
        <taxon>Herpotrichiellaceae</taxon>
        <taxon>Fonsecaea</taxon>
    </lineage>
</organism>
<sequence>MYDSSSTQSVTSSQSDSAASSSTLHAPVFEIHSPSSLVGPSMALQAGQDGVDDYAMTMMLQEPRLETPYFAGQPLGERRMEHLARLDIVLGDLQHAFAGQWHDRLPQEEL</sequence>
<dbReference type="OrthoDB" id="10555880at2759"/>
<gene>
    <name evidence="2" type="ORF">Z520_10805</name>
</gene>
<proteinExistence type="predicted"/>
<name>A0A0D2I873_9EURO</name>
<dbReference type="Proteomes" id="UP000053411">
    <property type="component" value="Unassembled WGS sequence"/>
</dbReference>
<dbReference type="GeneID" id="27716551"/>